<protein>
    <submittedName>
        <fullName evidence="2">Uncharacterized protein</fullName>
    </submittedName>
</protein>
<evidence type="ECO:0000256" key="1">
    <source>
        <dbReference type="SAM" id="MobiDB-lite"/>
    </source>
</evidence>
<dbReference type="EMBL" id="CM029037">
    <property type="protein sequence ID" value="KAG2656737.1"/>
    <property type="molecule type" value="Genomic_DNA"/>
</dbReference>
<accession>A0A8T0XC74</accession>
<dbReference type="Proteomes" id="UP000823388">
    <property type="component" value="Chromosome 1K"/>
</dbReference>
<comment type="caution">
    <text evidence="2">The sequence shown here is derived from an EMBL/GenBank/DDBJ whole genome shotgun (WGS) entry which is preliminary data.</text>
</comment>
<evidence type="ECO:0000313" key="2">
    <source>
        <dbReference type="EMBL" id="KAG2656737.1"/>
    </source>
</evidence>
<sequence length="89" mass="9908">MEDPHGTSLLAADTPFDNGKGLQKSSLCRPVAKPWCEAEYKRFRKLSSVLAMNCHPSLQGAGWTISRQPNRARDLNVPWNKNFDLPAGI</sequence>
<name>A0A8T0XC74_PANVG</name>
<evidence type="ECO:0000313" key="3">
    <source>
        <dbReference type="Proteomes" id="UP000823388"/>
    </source>
</evidence>
<reference evidence="2" key="1">
    <citation type="submission" date="2020-05" db="EMBL/GenBank/DDBJ databases">
        <title>WGS assembly of Panicum virgatum.</title>
        <authorList>
            <person name="Lovell J.T."/>
            <person name="Jenkins J."/>
            <person name="Shu S."/>
            <person name="Juenger T.E."/>
            <person name="Schmutz J."/>
        </authorList>
    </citation>
    <scope>NUCLEOTIDE SEQUENCE</scope>
    <source>
        <strain evidence="2">AP13</strain>
    </source>
</reference>
<gene>
    <name evidence="2" type="ORF">PVAP13_1KG103854</name>
</gene>
<keyword evidence="3" id="KW-1185">Reference proteome</keyword>
<proteinExistence type="predicted"/>
<feature type="region of interest" description="Disordered" evidence="1">
    <location>
        <begin position="1"/>
        <end position="25"/>
    </location>
</feature>
<organism evidence="2 3">
    <name type="scientific">Panicum virgatum</name>
    <name type="common">Blackwell switchgrass</name>
    <dbReference type="NCBI Taxonomy" id="38727"/>
    <lineage>
        <taxon>Eukaryota</taxon>
        <taxon>Viridiplantae</taxon>
        <taxon>Streptophyta</taxon>
        <taxon>Embryophyta</taxon>
        <taxon>Tracheophyta</taxon>
        <taxon>Spermatophyta</taxon>
        <taxon>Magnoliopsida</taxon>
        <taxon>Liliopsida</taxon>
        <taxon>Poales</taxon>
        <taxon>Poaceae</taxon>
        <taxon>PACMAD clade</taxon>
        <taxon>Panicoideae</taxon>
        <taxon>Panicodae</taxon>
        <taxon>Paniceae</taxon>
        <taxon>Panicinae</taxon>
        <taxon>Panicum</taxon>
        <taxon>Panicum sect. Hiantes</taxon>
    </lineage>
</organism>
<dbReference type="AlphaFoldDB" id="A0A8T0XC74"/>